<dbReference type="Proteomes" id="UP001341840">
    <property type="component" value="Unassembled WGS sequence"/>
</dbReference>
<evidence type="ECO:0000313" key="2">
    <source>
        <dbReference type="EMBL" id="MED6118096.1"/>
    </source>
</evidence>
<name>A0ABU6R163_9FABA</name>
<protein>
    <submittedName>
        <fullName evidence="2">Uncharacterized protein</fullName>
    </submittedName>
</protein>
<organism evidence="2 3">
    <name type="scientific">Stylosanthes scabra</name>
    <dbReference type="NCBI Taxonomy" id="79078"/>
    <lineage>
        <taxon>Eukaryota</taxon>
        <taxon>Viridiplantae</taxon>
        <taxon>Streptophyta</taxon>
        <taxon>Embryophyta</taxon>
        <taxon>Tracheophyta</taxon>
        <taxon>Spermatophyta</taxon>
        <taxon>Magnoliopsida</taxon>
        <taxon>eudicotyledons</taxon>
        <taxon>Gunneridae</taxon>
        <taxon>Pentapetalae</taxon>
        <taxon>rosids</taxon>
        <taxon>fabids</taxon>
        <taxon>Fabales</taxon>
        <taxon>Fabaceae</taxon>
        <taxon>Papilionoideae</taxon>
        <taxon>50 kb inversion clade</taxon>
        <taxon>dalbergioids sensu lato</taxon>
        <taxon>Dalbergieae</taxon>
        <taxon>Pterocarpus clade</taxon>
        <taxon>Stylosanthes</taxon>
    </lineage>
</organism>
<proteinExistence type="predicted"/>
<feature type="region of interest" description="Disordered" evidence="1">
    <location>
        <begin position="1"/>
        <end position="28"/>
    </location>
</feature>
<accession>A0ABU6R163</accession>
<keyword evidence="3" id="KW-1185">Reference proteome</keyword>
<dbReference type="EMBL" id="JASCZI010026568">
    <property type="protein sequence ID" value="MED6118096.1"/>
    <property type="molecule type" value="Genomic_DNA"/>
</dbReference>
<reference evidence="2 3" key="1">
    <citation type="journal article" date="2023" name="Plants (Basel)">
        <title>Bridging the Gap: Combining Genomics and Transcriptomics Approaches to Understand Stylosanthes scabra, an Orphan Legume from the Brazilian Caatinga.</title>
        <authorList>
            <person name="Ferreira-Neto J.R.C."/>
            <person name="da Silva M.D."/>
            <person name="Binneck E."/>
            <person name="de Melo N.F."/>
            <person name="da Silva R.H."/>
            <person name="de Melo A.L.T.M."/>
            <person name="Pandolfi V."/>
            <person name="Bustamante F.O."/>
            <person name="Brasileiro-Vidal A.C."/>
            <person name="Benko-Iseppon A.M."/>
        </authorList>
    </citation>
    <scope>NUCLEOTIDE SEQUENCE [LARGE SCALE GENOMIC DNA]</scope>
    <source>
        <tissue evidence="2">Leaves</tissue>
    </source>
</reference>
<feature type="non-terminal residue" evidence="2">
    <location>
        <position position="65"/>
    </location>
</feature>
<comment type="caution">
    <text evidence="2">The sequence shown here is derived from an EMBL/GenBank/DDBJ whole genome shotgun (WGS) entry which is preliminary data.</text>
</comment>
<evidence type="ECO:0000313" key="3">
    <source>
        <dbReference type="Proteomes" id="UP001341840"/>
    </source>
</evidence>
<sequence>MVPVPTGPGAPKDQGGQARPRLAPPREHGAALAGLVHARDGQQPVVLHAQGYGLGLALSTSWARR</sequence>
<evidence type="ECO:0000256" key="1">
    <source>
        <dbReference type="SAM" id="MobiDB-lite"/>
    </source>
</evidence>
<gene>
    <name evidence="2" type="ORF">PIB30_116519</name>
</gene>